<dbReference type="AlphaFoldDB" id="A0A1I0DC60"/>
<keyword evidence="2" id="KW-1185">Reference proteome</keyword>
<reference evidence="1 2" key="1">
    <citation type="submission" date="2016-10" db="EMBL/GenBank/DDBJ databases">
        <authorList>
            <person name="de Groot N.N."/>
        </authorList>
    </citation>
    <scope>NUCLEOTIDE SEQUENCE [LARGE SCALE GENOMIC DNA]</scope>
    <source>
        <strain evidence="1 2">DSM 19706</strain>
    </source>
</reference>
<dbReference type="RefSeq" id="WP_093328853.1">
    <property type="nucleotide sequence ID" value="NZ_AP027363.1"/>
</dbReference>
<dbReference type="OrthoDB" id="6310159at2"/>
<accession>A0A1I0DC60</accession>
<name>A0A1I0DC60_THASX</name>
<evidence type="ECO:0000313" key="1">
    <source>
        <dbReference type="EMBL" id="SET29708.1"/>
    </source>
</evidence>
<protein>
    <submittedName>
        <fullName evidence="1">Uncharacterized protein</fullName>
    </submittedName>
</protein>
<dbReference type="STRING" id="349064.SAMN05660429_01452"/>
<sequence length="86" mass="9927">MLWVKASIYKPDTPNSLRVAYVKFDVNLSSGKRYMLNRELKGKSISIWIQDHDTGDVVSDVKTKELNYYRFKASREQLPKCKAGSI</sequence>
<dbReference type="EMBL" id="FOHK01000006">
    <property type="protein sequence ID" value="SET29708.1"/>
    <property type="molecule type" value="Genomic_DNA"/>
</dbReference>
<evidence type="ECO:0000313" key="2">
    <source>
        <dbReference type="Proteomes" id="UP000199308"/>
    </source>
</evidence>
<proteinExistence type="predicted"/>
<organism evidence="1 2">
    <name type="scientific">Thalassotalea agarivorans</name>
    <name type="common">Thalassomonas agarivorans</name>
    <dbReference type="NCBI Taxonomy" id="349064"/>
    <lineage>
        <taxon>Bacteria</taxon>
        <taxon>Pseudomonadati</taxon>
        <taxon>Pseudomonadota</taxon>
        <taxon>Gammaproteobacteria</taxon>
        <taxon>Alteromonadales</taxon>
        <taxon>Colwelliaceae</taxon>
        <taxon>Thalassotalea</taxon>
    </lineage>
</organism>
<gene>
    <name evidence="1" type="ORF">SAMN05660429_01452</name>
</gene>
<dbReference type="Proteomes" id="UP000199308">
    <property type="component" value="Unassembled WGS sequence"/>
</dbReference>